<dbReference type="AlphaFoldDB" id="A0A4R4V5K1"/>
<dbReference type="PROSITE" id="PS50977">
    <property type="entry name" value="HTH_TETR_2"/>
    <property type="match status" value="1"/>
</dbReference>
<dbReference type="PANTHER" id="PTHR47506:SF6">
    <property type="entry name" value="HTH-TYPE TRANSCRIPTIONAL REPRESSOR NEMR"/>
    <property type="match status" value="1"/>
</dbReference>
<dbReference type="Gene3D" id="1.10.357.10">
    <property type="entry name" value="Tetracycline Repressor, domain 2"/>
    <property type="match status" value="1"/>
</dbReference>
<keyword evidence="4" id="KW-0804">Transcription</keyword>
<evidence type="ECO:0000256" key="5">
    <source>
        <dbReference type="PROSITE-ProRule" id="PRU00335"/>
    </source>
</evidence>
<dbReference type="InterPro" id="IPR001647">
    <property type="entry name" value="HTH_TetR"/>
</dbReference>
<evidence type="ECO:0000313" key="7">
    <source>
        <dbReference type="EMBL" id="TDD00469.1"/>
    </source>
</evidence>
<dbReference type="SUPFAM" id="SSF46689">
    <property type="entry name" value="Homeodomain-like"/>
    <property type="match status" value="1"/>
</dbReference>
<keyword evidence="1" id="KW-0678">Repressor</keyword>
<keyword evidence="3 5" id="KW-0238">DNA-binding</keyword>
<dbReference type="GO" id="GO:0003677">
    <property type="term" value="F:DNA binding"/>
    <property type="evidence" value="ECO:0007669"/>
    <property type="project" value="UniProtKB-UniRule"/>
</dbReference>
<evidence type="ECO:0000256" key="2">
    <source>
        <dbReference type="ARBA" id="ARBA00023015"/>
    </source>
</evidence>
<feature type="domain" description="HTH tetR-type" evidence="6">
    <location>
        <begin position="8"/>
        <end position="68"/>
    </location>
</feature>
<proteinExistence type="predicted"/>
<keyword evidence="2" id="KW-0805">Transcription regulation</keyword>
<accession>A0A4R4V5K1</accession>
<dbReference type="InterPro" id="IPR009057">
    <property type="entry name" value="Homeodomain-like_sf"/>
</dbReference>
<dbReference type="OrthoDB" id="9816296at2"/>
<dbReference type="InterPro" id="IPR036271">
    <property type="entry name" value="Tet_transcr_reg_TetR-rel_C_sf"/>
</dbReference>
<evidence type="ECO:0000256" key="4">
    <source>
        <dbReference type="ARBA" id="ARBA00023163"/>
    </source>
</evidence>
<evidence type="ECO:0000256" key="1">
    <source>
        <dbReference type="ARBA" id="ARBA00022491"/>
    </source>
</evidence>
<comment type="caution">
    <text evidence="7">The sequence shown here is derived from an EMBL/GenBank/DDBJ whole genome shotgun (WGS) entry which is preliminary data.</text>
</comment>
<dbReference type="PANTHER" id="PTHR47506">
    <property type="entry name" value="TRANSCRIPTIONAL REGULATORY PROTEIN"/>
    <property type="match status" value="1"/>
</dbReference>
<dbReference type="Proteomes" id="UP000295674">
    <property type="component" value="Unassembled WGS sequence"/>
</dbReference>
<feature type="DNA-binding region" description="H-T-H motif" evidence="5">
    <location>
        <begin position="31"/>
        <end position="50"/>
    </location>
</feature>
<dbReference type="RefSeq" id="WP_132679178.1">
    <property type="nucleotide sequence ID" value="NZ_SMKS01000077.1"/>
</dbReference>
<dbReference type="Pfam" id="PF13977">
    <property type="entry name" value="TetR_C_6"/>
    <property type="match status" value="1"/>
</dbReference>
<keyword evidence="8" id="KW-1185">Reference proteome</keyword>
<dbReference type="EMBL" id="SMKS01000077">
    <property type="protein sequence ID" value="TDD00469.1"/>
    <property type="molecule type" value="Genomic_DNA"/>
</dbReference>
<dbReference type="Pfam" id="PF00440">
    <property type="entry name" value="TetR_N"/>
    <property type="match status" value="1"/>
</dbReference>
<name>A0A4R4V5K1_9PSEU</name>
<organism evidence="7 8">
    <name type="scientific">Saccharopolyspora terrae</name>
    <dbReference type="NCBI Taxonomy" id="2530384"/>
    <lineage>
        <taxon>Bacteria</taxon>
        <taxon>Bacillati</taxon>
        <taxon>Actinomycetota</taxon>
        <taxon>Actinomycetes</taxon>
        <taxon>Pseudonocardiales</taxon>
        <taxon>Pseudonocardiaceae</taxon>
        <taxon>Saccharopolyspora</taxon>
    </lineage>
</organism>
<gene>
    <name evidence="7" type="ORF">E1181_27405</name>
</gene>
<dbReference type="SUPFAM" id="SSF48498">
    <property type="entry name" value="Tetracyclin repressor-like, C-terminal domain"/>
    <property type="match status" value="1"/>
</dbReference>
<sequence length="197" mass="22093">MPKIVDHRKRRDEIVKAFLRMVARNGYEGVTSRALADELGVALGGLWYYFDNFDAVITAAADRIVRNTAIRIERATEGLSGWALLLATLEELLPLREETRDEAHVIVGFWGRAATRPLVTRRFGQESWWNEQLAVPVGQAVHDGDLVAETPVDDLVLLLSSLTYGQQVYEVMHVGEHTEAAHRLAVDTALRPWRPPG</sequence>
<evidence type="ECO:0000259" key="6">
    <source>
        <dbReference type="PROSITE" id="PS50977"/>
    </source>
</evidence>
<evidence type="ECO:0000313" key="8">
    <source>
        <dbReference type="Proteomes" id="UP000295674"/>
    </source>
</evidence>
<protein>
    <submittedName>
        <fullName evidence="7">TetR family transcriptional regulator</fullName>
    </submittedName>
</protein>
<dbReference type="InterPro" id="IPR039538">
    <property type="entry name" value="BetI_C"/>
</dbReference>
<evidence type="ECO:0000256" key="3">
    <source>
        <dbReference type="ARBA" id="ARBA00023125"/>
    </source>
</evidence>
<reference evidence="7 8" key="1">
    <citation type="submission" date="2019-03" db="EMBL/GenBank/DDBJ databases">
        <title>Draft genome sequences of novel Actinobacteria.</title>
        <authorList>
            <person name="Sahin N."/>
            <person name="Ay H."/>
            <person name="Saygin H."/>
        </authorList>
    </citation>
    <scope>NUCLEOTIDE SEQUENCE [LARGE SCALE GENOMIC DNA]</scope>
    <source>
        <strain evidence="7 8">16K309</strain>
    </source>
</reference>